<dbReference type="EMBL" id="SNRW01026350">
    <property type="protein sequence ID" value="KAA6360862.1"/>
    <property type="molecule type" value="Genomic_DNA"/>
</dbReference>
<accession>A0A5J4TSJ7</accession>
<dbReference type="OrthoDB" id="10251741at2759"/>
<proteinExistence type="predicted"/>
<reference evidence="1 2" key="1">
    <citation type="submission" date="2019-03" db="EMBL/GenBank/DDBJ databases">
        <title>Single cell metagenomics reveals metabolic interactions within the superorganism composed of flagellate Streblomastix strix and complex community of Bacteroidetes bacteria on its surface.</title>
        <authorList>
            <person name="Treitli S.C."/>
            <person name="Kolisko M."/>
            <person name="Husnik F."/>
            <person name="Keeling P."/>
            <person name="Hampl V."/>
        </authorList>
    </citation>
    <scope>NUCLEOTIDE SEQUENCE [LARGE SCALE GENOMIC DNA]</scope>
    <source>
        <strain evidence="1">ST1C</strain>
    </source>
</reference>
<protein>
    <submittedName>
        <fullName evidence="1">Uncharacterized protein</fullName>
    </submittedName>
</protein>
<dbReference type="Proteomes" id="UP000324800">
    <property type="component" value="Unassembled WGS sequence"/>
</dbReference>
<comment type="caution">
    <text evidence="1">The sequence shown here is derived from an EMBL/GenBank/DDBJ whole genome shotgun (WGS) entry which is preliminary data.</text>
</comment>
<organism evidence="1 2">
    <name type="scientific">Streblomastix strix</name>
    <dbReference type="NCBI Taxonomy" id="222440"/>
    <lineage>
        <taxon>Eukaryota</taxon>
        <taxon>Metamonada</taxon>
        <taxon>Preaxostyla</taxon>
        <taxon>Oxymonadida</taxon>
        <taxon>Streblomastigidae</taxon>
        <taxon>Streblomastix</taxon>
    </lineage>
</organism>
<evidence type="ECO:0000313" key="1">
    <source>
        <dbReference type="EMBL" id="KAA6360862.1"/>
    </source>
</evidence>
<gene>
    <name evidence="1" type="ORF">EZS28_043610</name>
</gene>
<name>A0A5J4TSJ7_9EUKA</name>
<sequence length="41" mass="4839">LDDTQTKITSLQNKTKELNFQTDNLLARKEKQFAEKIDSER</sequence>
<dbReference type="AlphaFoldDB" id="A0A5J4TSJ7"/>
<feature type="non-terminal residue" evidence="1">
    <location>
        <position position="1"/>
    </location>
</feature>
<evidence type="ECO:0000313" key="2">
    <source>
        <dbReference type="Proteomes" id="UP000324800"/>
    </source>
</evidence>